<evidence type="ECO:0000313" key="2">
    <source>
        <dbReference type="EMBL" id="GFN79246.1"/>
    </source>
</evidence>
<proteinExistence type="predicted"/>
<evidence type="ECO:0000313" key="3">
    <source>
        <dbReference type="Proteomes" id="UP000735302"/>
    </source>
</evidence>
<name>A0AAV3Y8Y5_9GAST</name>
<feature type="region of interest" description="Disordered" evidence="1">
    <location>
        <begin position="1"/>
        <end position="73"/>
    </location>
</feature>
<feature type="compositionally biased region" description="Basic residues" evidence="1">
    <location>
        <begin position="63"/>
        <end position="72"/>
    </location>
</feature>
<comment type="caution">
    <text evidence="2">The sequence shown here is derived from an EMBL/GenBank/DDBJ whole genome shotgun (WGS) entry which is preliminary data.</text>
</comment>
<feature type="compositionally biased region" description="Basic residues" evidence="1">
    <location>
        <begin position="9"/>
        <end position="38"/>
    </location>
</feature>
<organism evidence="2 3">
    <name type="scientific">Plakobranchus ocellatus</name>
    <dbReference type="NCBI Taxonomy" id="259542"/>
    <lineage>
        <taxon>Eukaryota</taxon>
        <taxon>Metazoa</taxon>
        <taxon>Spiralia</taxon>
        <taxon>Lophotrochozoa</taxon>
        <taxon>Mollusca</taxon>
        <taxon>Gastropoda</taxon>
        <taxon>Heterobranchia</taxon>
        <taxon>Euthyneura</taxon>
        <taxon>Panpulmonata</taxon>
        <taxon>Sacoglossa</taxon>
        <taxon>Placobranchoidea</taxon>
        <taxon>Plakobranchidae</taxon>
        <taxon>Plakobranchus</taxon>
    </lineage>
</organism>
<gene>
    <name evidence="2" type="ORF">PoB_000575200</name>
</gene>
<keyword evidence="3" id="KW-1185">Reference proteome</keyword>
<dbReference type="AlphaFoldDB" id="A0AAV3Y8Y5"/>
<dbReference type="EMBL" id="BLXT01000641">
    <property type="protein sequence ID" value="GFN79246.1"/>
    <property type="molecule type" value="Genomic_DNA"/>
</dbReference>
<dbReference type="Proteomes" id="UP000735302">
    <property type="component" value="Unassembled WGS sequence"/>
</dbReference>
<protein>
    <submittedName>
        <fullName evidence="2">Uncharacterized protein</fullName>
    </submittedName>
</protein>
<evidence type="ECO:0000256" key="1">
    <source>
        <dbReference type="SAM" id="MobiDB-lite"/>
    </source>
</evidence>
<accession>A0AAV3Y8Y5</accession>
<reference evidence="2 3" key="1">
    <citation type="journal article" date="2021" name="Elife">
        <title>Chloroplast acquisition without the gene transfer in kleptoplastic sea slugs, Plakobranchus ocellatus.</title>
        <authorList>
            <person name="Maeda T."/>
            <person name="Takahashi S."/>
            <person name="Yoshida T."/>
            <person name="Shimamura S."/>
            <person name="Takaki Y."/>
            <person name="Nagai Y."/>
            <person name="Toyoda A."/>
            <person name="Suzuki Y."/>
            <person name="Arimoto A."/>
            <person name="Ishii H."/>
            <person name="Satoh N."/>
            <person name="Nishiyama T."/>
            <person name="Hasebe M."/>
            <person name="Maruyama T."/>
            <person name="Minagawa J."/>
            <person name="Obokata J."/>
            <person name="Shigenobu S."/>
        </authorList>
    </citation>
    <scope>NUCLEOTIDE SEQUENCE [LARGE SCALE GENOMIC DNA]</scope>
</reference>
<sequence>MVVEGNDWRRKKSRMRLRTLTMKKNRRKNKERKKKKTKIKEEKRRTKLGTRTRTMQEKGGGNRTRRGKRRVGVPKSCAFKNLVRAISACKTEQKYAGTAAPALDLPLTLSENLLARASESDAPRGKVAEVIQSK</sequence>